<dbReference type="EMBL" id="KZ514952">
    <property type="protein sequence ID" value="PKU30316.1"/>
    <property type="molecule type" value="Genomic_DNA"/>
</dbReference>
<organism evidence="2 3">
    <name type="scientific">Limosa lapponica baueri</name>
    <dbReference type="NCBI Taxonomy" id="1758121"/>
    <lineage>
        <taxon>Eukaryota</taxon>
        <taxon>Metazoa</taxon>
        <taxon>Chordata</taxon>
        <taxon>Craniata</taxon>
        <taxon>Vertebrata</taxon>
        <taxon>Euteleostomi</taxon>
        <taxon>Archelosauria</taxon>
        <taxon>Archosauria</taxon>
        <taxon>Dinosauria</taxon>
        <taxon>Saurischia</taxon>
        <taxon>Theropoda</taxon>
        <taxon>Coelurosauria</taxon>
        <taxon>Aves</taxon>
        <taxon>Neognathae</taxon>
        <taxon>Neoaves</taxon>
        <taxon>Charadriiformes</taxon>
        <taxon>Scolopacidae</taxon>
        <taxon>Limosa</taxon>
    </lineage>
</organism>
<gene>
    <name evidence="2" type="ORF">llap_19381</name>
</gene>
<sequence length="201" mass="21876">MSKWKPVMSGVPQGLVLRPVLFNIFVGDMDSGIECTLSKFANNTKLHGAVDMLEGRDPIQRDLDRLEKWARVNLMKFNQGKCKVLHLGRGNPRYKYRLGGEWLESSPEEEGLASAQGREAQHEPAMHTGSPENQPHPGPHQEKCGEQVAGGDSTPLLCARETPPGVLCPALECSAQEGHGPVGECPAEGHENDQRAGVPLL</sequence>
<feature type="region of interest" description="Disordered" evidence="1">
    <location>
        <begin position="178"/>
        <end position="201"/>
    </location>
</feature>
<evidence type="ECO:0000313" key="3">
    <source>
        <dbReference type="Proteomes" id="UP000233556"/>
    </source>
</evidence>
<reference evidence="3" key="1">
    <citation type="submission" date="2017-11" db="EMBL/GenBank/DDBJ databases">
        <authorList>
            <person name="Lima N.C."/>
            <person name="Parody-Merino A.M."/>
            <person name="Battley P.F."/>
            <person name="Fidler A.E."/>
            <person name="Prosdocimi F."/>
        </authorList>
    </citation>
    <scope>NUCLEOTIDE SEQUENCE [LARGE SCALE GENOMIC DNA]</scope>
</reference>
<protein>
    <submittedName>
        <fullName evidence="2">Uncharacterized protein</fullName>
    </submittedName>
</protein>
<dbReference type="OrthoDB" id="10056483at2759"/>
<dbReference type="PANTHER" id="PTHR33332">
    <property type="entry name" value="REVERSE TRANSCRIPTASE DOMAIN-CONTAINING PROTEIN"/>
    <property type="match status" value="1"/>
</dbReference>
<feature type="region of interest" description="Disordered" evidence="1">
    <location>
        <begin position="105"/>
        <end position="149"/>
    </location>
</feature>
<keyword evidence="3" id="KW-1185">Reference proteome</keyword>
<evidence type="ECO:0000313" key="2">
    <source>
        <dbReference type="EMBL" id="PKU30316.1"/>
    </source>
</evidence>
<name>A0A2I0T947_LIMLA</name>
<proteinExistence type="predicted"/>
<evidence type="ECO:0000256" key="1">
    <source>
        <dbReference type="SAM" id="MobiDB-lite"/>
    </source>
</evidence>
<reference evidence="3" key="2">
    <citation type="submission" date="2017-12" db="EMBL/GenBank/DDBJ databases">
        <title>Genome sequence of the Bar-tailed Godwit (Limosa lapponica baueri).</title>
        <authorList>
            <person name="Lima N.C.B."/>
            <person name="Parody-Merino A.M."/>
            <person name="Battley P.F."/>
            <person name="Fidler A.E."/>
            <person name="Prosdocimi F."/>
        </authorList>
    </citation>
    <scope>NUCLEOTIDE SEQUENCE [LARGE SCALE GENOMIC DNA]</scope>
</reference>
<accession>A0A2I0T947</accession>
<dbReference type="Proteomes" id="UP000233556">
    <property type="component" value="Unassembled WGS sequence"/>
</dbReference>
<dbReference type="AlphaFoldDB" id="A0A2I0T947"/>